<evidence type="ECO:0000256" key="7">
    <source>
        <dbReference type="NCBIfam" id="TIGR03825"/>
    </source>
</evidence>
<keyword evidence="4" id="KW-1005">Bacterial flagellum biogenesis</keyword>
<dbReference type="PANTHER" id="PTHR34982:SF1">
    <property type="entry name" value="FLAGELLAR ASSEMBLY PROTEIN FLIH"/>
    <property type="match status" value="1"/>
</dbReference>
<keyword evidence="10" id="KW-0282">Flagellum</keyword>
<dbReference type="NCBIfam" id="TIGR03825">
    <property type="entry name" value="FliH_bacil"/>
    <property type="match status" value="1"/>
</dbReference>
<organism evidence="10 11">
    <name type="scientific">Gracilibacillus orientalis</name>
    <dbReference type="NCBI Taxonomy" id="334253"/>
    <lineage>
        <taxon>Bacteria</taxon>
        <taxon>Bacillati</taxon>
        <taxon>Bacillota</taxon>
        <taxon>Bacilli</taxon>
        <taxon>Bacillales</taxon>
        <taxon>Bacillaceae</taxon>
        <taxon>Gracilibacillus</taxon>
    </lineage>
</organism>
<keyword evidence="10" id="KW-0966">Cell projection</keyword>
<comment type="function">
    <text evidence="1">Needed for flagellar regrowth and assembly.</text>
</comment>
<evidence type="ECO:0000313" key="10">
    <source>
        <dbReference type="EMBL" id="SFM32290.1"/>
    </source>
</evidence>
<dbReference type="Proteomes" id="UP000198565">
    <property type="component" value="Unassembled WGS sequence"/>
</dbReference>
<reference evidence="11" key="1">
    <citation type="submission" date="2016-10" db="EMBL/GenBank/DDBJ databases">
        <authorList>
            <person name="Varghese N."/>
            <person name="Submissions S."/>
        </authorList>
    </citation>
    <scope>NUCLEOTIDE SEQUENCE [LARGE SCALE GENOMIC DNA]</scope>
    <source>
        <strain evidence="11">CGMCC 1.4250</strain>
    </source>
</reference>
<evidence type="ECO:0000256" key="2">
    <source>
        <dbReference type="ARBA" id="ARBA00006602"/>
    </source>
</evidence>
<feature type="coiled-coil region" evidence="8">
    <location>
        <begin position="44"/>
        <end position="75"/>
    </location>
</feature>
<comment type="similarity">
    <text evidence="2">Belongs to the FliH family.</text>
</comment>
<keyword evidence="3" id="KW-0813">Transport</keyword>
<keyword evidence="6" id="KW-1006">Bacterial flagellum protein export</keyword>
<protein>
    <recommendedName>
        <fullName evidence="7">Flagellar assembly protein FliH</fullName>
    </recommendedName>
</protein>
<dbReference type="OrthoDB" id="19020at2"/>
<keyword evidence="8" id="KW-0175">Coiled coil</keyword>
<evidence type="ECO:0000259" key="9">
    <source>
        <dbReference type="Pfam" id="PF02108"/>
    </source>
</evidence>
<dbReference type="InterPro" id="IPR018035">
    <property type="entry name" value="Flagellar_FliH/T3SS_HrpE"/>
</dbReference>
<evidence type="ECO:0000256" key="8">
    <source>
        <dbReference type="SAM" id="Coils"/>
    </source>
</evidence>
<name>A0A1I4PXX4_9BACI</name>
<feature type="domain" description="Flagellar assembly protein FliH/Type III secretion system HrpE" evidence="9">
    <location>
        <begin position="109"/>
        <end position="237"/>
    </location>
</feature>
<keyword evidence="5" id="KW-0653">Protein transport</keyword>
<keyword evidence="10" id="KW-0969">Cilium</keyword>
<dbReference type="GO" id="GO:0005829">
    <property type="term" value="C:cytosol"/>
    <property type="evidence" value="ECO:0007669"/>
    <property type="project" value="TreeGrafter"/>
</dbReference>
<dbReference type="InterPro" id="IPR051472">
    <property type="entry name" value="T3SS_Stator/FliH"/>
</dbReference>
<keyword evidence="11" id="KW-1185">Reference proteome</keyword>
<evidence type="ECO:0000313" key="11">
    <source>
        <dbReference type="Proteomes" id="UP000198565"/>
    </source>
</evidence>
<dbReference type="STRING" id="334253.SAMN04487943_11374"/>
<gene>
    <name evidence="10" type="ORF">SAMN04487943_11374</name>
</gene>
<dbReference type="InterPro" id="IPR022524">
    <property type="entry name" value="FliH_Bacilli"/>
</dbReference>
<evidence type="ECO:0000256" key="3">
    <source>
        <dbReference type="ARBA" id="ARBA00022448"/>
    </source>
</evidence>
<dbReference type="Pfam" id="PF02108">
    <property type="entry name" value="FliH"/>
    <property type="match status" value="1"/>
</dbReference>
<proteinExistence type="inferred from homology"/>
<dbReference type="AlphaFoldDB" id="A0A1I4PXX4"/>
<dbReference type="GO" id="GO:0015031">
    <property type="term" value="P:protein transport"/>
    <property type="evidence" value="ECO:0007669"/>
    <property type="project" value="UniProtKB-KW"/>
</dbReference>
<dbReference type="PANTHER" id="PTHR34982">
    <property type="entry name" value="YOP PROTEINS TRANSLOCATION PROTEIN L"/>
    <property type="match status" value="1"/>
</dbReference>
<accession>A0A1I4PXX4</accession>
<evidence type="ECO:0000256" key="4">
    <source>
        <dbReference type="ARBA" id="ARBA00022795"/>
    </source>
</evidence>
<evidence type="ECO:0000256" key="6">
    <source>
        <dbReference type="ARBA" id="ARBA00023225"/>
    </source>
</evidence>
<dbReference type="GO" id="GO:0044781">
    <property type="term" value="P:bacterial-type flagellum organization"/>
    <property type="evidence" value="ECO:0007669"/>
    <property type="project" value="UniProtKB-KW"/>
</dbReference>
<evidence type="ECO:0000256" key="1">
    <source>
        <dbReference type="ARBA" id="ARBA00003041"/>
    </source>
</evidence>
<evidence type="ECO:0000256" key="5">
    <source>
        <dbReference type="ARBA" id="ARBA00022927"/>
    </source>
</evidence>
<feature type="coiled-coil region" evidence="8">
    <location>
        <begin position="104"/>
        <end position="131"/>
    </location>
</feature>
<sequence>MILLSNSSFPTRQIQLRKIEIPKTKQTSSDKDEKEMLYNIYQQIEDAEQQYNETWNKTEQLKEDTNSEIKQLRQAWEQERAHYVEQAQQEGYQQGFEQGKKDSIQQYQKLMEEATEVVDTAKQEYHKIIAESDETVLHIAMAVAEKVLKQSIEKDNTKFIGIAKSLLEQVKDQSSIKLFVSSNYYPMLIENKDELSSIIHDEIQFTIYPSRDLQGEQVMLETPFGRIDASVDSQLEEIRTRLFHVVEEITRENTNDYQ</sequence>
<dbReference type="EMBL" id="FOTR01000013">
    <property type="protein sequence ID" value="SFM32290.1"/>
    <property type="molecule type" value="Genomic_DNA"/>
</dbReference>